<dbReference type="OrthoDB" id="423313at2759"/>
<evidence type="ECO:0000313" key="3">
    <source>
        <dbReference type="EMBL" id="ELR01639.1"/>
    </source>
</evidence>
<dbReference type="Gene3D" id="3.40.30.10">
    <property type="entry name" value="Glutaredoxin"/>
    <property type="match status" value="1"/>
</dbReference>
<evidence type="ECO:0000256" key="1">
    <source>
        <dbReference type="SAM" id="MobiDB-lite"/>
    </source>
</evidence>
<dbReference type="HOGENOM" id="CLU_026126_0_0_1"/>
<dbReference type="PANTHER" id="PTHR45694">
    <property type="entry name" value="GLUTAREDOXIN 2"/>
    <property type="match status" value="1"/>
</dbReference>
<dbReference type="GO" id="GO:0000324">
    <property type="term" value="C:fungal-type vacuole"/>
    <property type="evidence" value="ECO:0007669"/>
    <property type="project" value="TreeGrafter"/>
</dbReference>
<dbReference type="PANTHER" id="PTHR45694:SF5">
    <property type="entry name" value="GLUTAREDOXIN 2"/>
    <property type="match status" value="1"/>
</dbReference>
<dbReference type="GO" id="GO:0005801">
    <property type="term" value="C:cis-Golgi network"/>
    <property type="evidence" value="ECO:0007669"/>
    <property type="project" value="TreeGrafter"/>
</dbReference>
<evidence type="ECO:0000313" key="4">
    <source>
        <dbReference type="Proteomes" id="UP000011064"/>
    </source>
</evidence>
<dbReference type="InterPro" id="IPR036249">
    <property type="entry name" value="Thioredoxin-like_sf"/>
</dbReference>
<dbReference type="InParanoid" id="L8FM91"/>
<dbReference type="SUPFAM" id="SSF52833">
    <property type="entry name" value="Thioredoxin-like"/>
    <property type="match status" value="1"/>
</dbReference>
<name>L8FM91_PSED2</name>
<organism evidence="3 4">
    <name type="scientific">Pseudogymnoascus destructans (strain ATCC MYA-4855 / 20631-21)</name>
    <name type="common">Bat white-nose syndrome fungus</name>
    <name type="synonym">Geomyces destructans</name>
    <dbReference type="NCBI Taxonomy" id="658429"/>
    <lineage>
        <taxon>Eukaryota</taxon>
        <taxon>Fungi</taxon>
        <taxon>Dikarya</taxon>
        <taxon>Ascomycota</taxon>
        <taxon>Pezizomycotina</taxon>
        <taxon>Leotiomycetes</taxon>
        <taxon>Thelebolales</taxon>
        <taxon>Thelebolaceae</taxon>
        <taxon>Pseudogymnoascus</taxon>
    </lineage>
</organism>
<dbReference type="CDD" id="cd03419">
    <property type="entry name" value="GRX_GRXh_1_2_like"/>
    <property type="match status" value="1"/>
</dbReference>
<feature type="region of interest" description="Disordered" evidence="1">
    <location>
        <begin position="94"/>
        <end position="124"/>
    </location>
</feature>
<dbReference type="EMBL" id="GL573169">
    <property type="protein sequence ID" value="ELR01639.1"/>
    <property type="molecule type" value="Genomic_DNA"/>
</dbReference>
<keyword evidence="4" id="KW-1185">Reference proteome</keyword>
<dbReference type="Pfam" id="PF00462">
    <property type="entry name" value="Glutaredoxin"/>
    <property type="match status" value="1"/>
</dbReference>
<reference evidence="4" key="1">
    <citation type="submission" date="2010-09" db="EMBL/GenBank/DDBJ databases">
        <title>The genome sequence of Geomyces destructans 20631-21.</title>
        <authorList>
            <consortium name="The Broad Institute Genome Sequencing Platform"/>
            <person name="Cuomo C.A."/>
            <person name="Blehert D.S."/>
            <person name="Lorch J.M."/>
            <person name="Young S.K."/>
            <person name="Zeng Q."/>
            <person name="Gargeya S."/>
            <person name="Fitzgerald M."/>
            <person name="Haas B."/>
            <person name="Abouelleil A."/>
            <person name="Alvarado L."/>
            <person name="Arachchi H.M."/>
            <person name="Berlin A."/>
            <person name="Brown A."/>
            <person name="Chapman S.B."/>
            <person name="Chen Z."/>
            <person name="Dunbar C."/>
            <person name="Freedman E."/>
            <person name="Gearin G."/>
            <person name="Gellesch M."/>
            <person name="Goldberg J."/>
            <person name="Griggs A."/>
            <person name="Gujja S."/>
            <person name="Heiman D."/>
            <person name="Howarth C."/>
            <person name="Larson L."/>
            <person name="Lui A."/>
            <person name="MacDonald P.J.P."/>
            <person name="Montmayeur A."/>
            <person name="Murphy C."/>
            <person name="Neiman D."/>
            <person name="Pearson M."/>
            <person name="Priest M."/>
            <person name="Roberts A."/>
            <person name="Saif S."/>
            <person name="Shea T."/>
            <person name="Shenoy N."/>
            <person name="Sisk P."/>
            <person name="Stolte C."/>
            <person name="Sykes S."/>
            <person name="Wortman J."/>
            <person name="Nusbaum C."/>
            <person name="Birren B."/>
        </authorList>
    </citation>
    <scope>NUCLEOTIDE SEQUENCE [LARGE SCALE GENOMIC DNA]</scope>
    <source>
        <strain evidence="4">ATCC MYA-4855 / 20631-21</strain>
    </source>
</reference>
<dbReference type="FunCoup" id="L8FM91">
    <property type="interactions" value="19"/>
</dbReference>
<protein>
    <recommendedName>
        <fullName evidence="2">Glutaredoxin domain-containing protein</fullName>
    </recommendedName>
</protein>
<gene>
    <name evidence="3" type="ORF">GMDG_00015</name>
</gene>
<dbReference type="PROSITE" id="PS51354">
    <property type="entry name" value="GLUTAREDOXIN_2"/>
    <property type="match status" value="1"/>
</dbReference>
<sequence length="298" mass="31794">MAPRRNRNRLLFILVLFAVVGILYLTSSSRAVATHDFYTRTRSRLETNGGSSSNSGSSLDKITPQRKTSIGSDDDEVAKAMSRRLMDAEVAAKEMANKKAPTRESVMGDDGGAGSDKDRGEGAQKVVVTPPKEIVKDSGKGAKGAKDRNVAGRKKYPIAEEGKVVEKQEKEKVDESDEAVTAGMNGILKMSPIIIFSKSYCGFSRKAKSILLTKYVITPTPYVVELDKHPLGPALQARLATMTGRKTVPNVLVKGKSIGGGNDVVALDEMGELGEKVVGLGGKGVSVALREVEGEGEV</sequence>
<accession>L8FM91</accession>
<dbReference type="GO" id="GO:0015038">
    <property type="term" value="F:glutathione disulfide oxidoreductase activity"/>
    <property type="evidence" value="ECO:0007669"/>
    <property type="project" value="TreeGrafter"/>
</dbReference>
<dbReference type="STRING" id="658429.L8FM91"/>
<dbReference type="InterPro" id="IPR002109">
    <property type="entry name" value="Glutaredoxin"/>
</dbReference>
<feature type="region of interest" description="Disordered" evidence="1">
    <location>
        <begin position="44"/>
        <end position="75"/>
    </location>
</feature>
<dbReference type="GO" id="GO:0034599">
    <property type="term" value="P:cellular response to oxidative stress"/>
    <property type="evidence" value="ECO:0007669"/>
    <property type="project" value="TreeGrafter"/>
</dbReference>
<dbReference type="Proteomes" id="UP000011064">
    <property type="component" value="Unassembled WGS sequence"/>
</dbReference>
<evidence type="ECO:0000259" key="2">
    <source>
        <dbReference type="Pfam" id="PF00462"/>
    </source>
</evidence>
<dbReference type="PRINTS" id="PR00160">
    <property type="entry name" value="GLUTAREDOXIN"/>
</dbReference>
<feature type="compositionally biased region" description="Low complexity" evidence="1">
    <location>
        <begin position="48"/>
        <end position="58"/>
    </location>
</feature>
<feature type="domain" description="Glutaredoxin" evidence="2">
    <location>
        <begin position="193"/>
        <end position="258"/>
    </location>
</feature>
<dbReference type="VEuPathDB" id="FungiDB:GMDG_00015"/>
<proteinExistence type="predicted"/>
<dbReference type="InterPro" id="IPR014025">
    <property type="entry name" value="Glutaredoxin_subgr"/>
</dbReference>
<dbReference type="AlphaFoldDB" id="L8FM91"/>
<dbReference type="GO" id="GO:0005796">
    <property type="term" value="C:Golgi lumen"/>
    <property type="evidence" value="ECO:0007669"/>
    <property type="project" value="TreeGrafter"/>
</dbReference>